<keyword evidence="2" id="KW-0812">Transmembrane</keyword>
<dbReference type="PANTHER" id="PTHR21562">
    <property type="entry name" value="NOTUM-RELATED"/>
    <property type="match status" value="1"/>
</dbReference>
<dbReference type="PANTHER" id="PTHR21562:SF122">
    <property type="entry name" value="PALMITOLEOYL-PROTEIN CARBOXYLESTERASE NOTUM"/>
    <property type="match status" value="1"/>
</dbReference>
<evidence type="ECO:0000256" key="1">
    <source>
        <dbReference type="ARBA" id="ARBA00010213"/>
    </source>
</evidence>
<dbReference type="InterPro" id="IPR004963">
    <property type="entry name" value="PAE/NOTUM"/>
</dbReference>
<organism evidence="3 4">
    <name type="scientific">Desmophyllum pertusum</name>
    <dbReference type="NCBI Taxonomy" id="174260"/>
    <lineage>
        <taxon>Eukaryota</taxon>
        <taxon>Metazoa</taxon>
        <taxon>Cnidaria</taxon>
        <taxon>Anthozoa</taxon>
        <taxon>Hexacorallia</taxon>
        <taxon>Scleractinia</taxon>
        <taxon>Caryophylliina</taxon>
        <taxon>Caryophylliidae</taxon>
        <taxon>Desmophyllum</taxon>
    </lineage>
</organism>
<proteinExistence type="inferred from homology"/>
<protein>
    <recommendedName>
        <fullName evidence="5">Pectin acetylesterase</fullName>
    </recommendedName>
</protein>
<reference evidence="3" key="1">
    <citation type="submission" date="2023-01" db="EMBL/GenBank/DDBJ databases">
        <title>Genome assembly of the deep-sea coral Lophelia pertusa.</title>
        <authorList>
            <person name="Herrera S."/>
            <person name="Cordes E."/>
        </authorList>
    </citation>
    <scope>NUCLEOTIDE SEQUENCE</scope>
    <source>
        <strain evidence="3">USNM1676648</strain>
        <tissue evidence="3">Polyp</tissue>
    </source>
</reference>
<name>A0A9W9ZEP0_9CNID</name>
<evidence type="ECO:0000256" key="2">
    <source>
        <dbReference type="SAM" id="Phobius"/>
    </source>
</evidence>
<evidence type="ECO:0000313" key="4">
    <source>
        <dbReference type="Proteomes" id="UP001163046"/>
    </source>
</evidence>
<dbReference type="OrthoDB" id="5958642at2759"/>
<feature type="transmembrane region" description="Helical" evidence="2">
    <location>
        <begin position="422"/>
        <end position="449"/>
    </location>
</feature>
<dbReference type="EMBL" id="MU826353">
    <property type="protein sequence ID" value="KAJ7380358.1"/>
    <property type="molecule type" value="Genomic_DNA"/>
</dbReference>
<comment type="caution">
    <text evidence="3">The sequence shown here is derived from an EMBL/GenBank/DDBJ whole genome shotgun (WGS) entry which is preliminary data.</text>
</comment>
<evidence type="ECO:0008006" key="5">
    <source>
        <dbReference type="Google" id="ProtNLM"/>
    </source>
</evidence>
<dbReference type="AlphaFoldDB" id="A0A9W9ZEP0"/>
<accession>A0A9W9ZEP0</accession>
<dbReference type="Pfam" id="PF03283">
    <property type="entry name" value="PAE"/>
    <property type="match status" value="1"/>
</dbReference>
<comment type="similarity">
    <text evidence="1">Belongs to the pectinacetylesterase family. Notum subfamily.</text>
</comment>
<sequence length="581" mass="65537">MFHHGDFRSNTMYKKTLSNKDALCNDVSRAVYFLGLQNTSKWIIFLESGAYCLTRGQCLERFGNEYTEALMTSKHMPSSISGRDLLSSSWKENPLYHDYSRVLIPYCSSDAWLGTQTKATNPDNSTASEEEFVFSGEIIFQSVIFELLSQDLNQAREIVLVGSSAGAVGVFNHVQWLQNLLSSRDLDVSLSAIVDGGWFIDFQESIAEKVTKEFYNSAPLSRACADSAYGFPCCLSAPCMLARGYYPSNVPTLFLFSMYDVYIIGDIIERFTKRIVMVDNYGANDLLTIVDLYGGAMNQSLFAIKPSSSNLSYFVPACFQHTFFSMSSLRDLGGVLHFSRVFTQGNALFGMTKKPGTWLSTTIRHGNETISLQSSLLKWAKTRDQPVRVIDRCLGAMCNPTCPEVLKFVDTAVDWGEVLNGIVLIVSLVLTVVCVAEKIYFVVLLVLLARSRRRYLEKHKSSQVTVYEPGETITLLYSSPKENIKEHSRMNNEDRLSDDCTAKGYNAIFYRTVQYLRMVFPQKHSYNQMEKNDFHTDQVEPQGRKESYGIAPTKHAVIKTLGLRAATEVENFAHEEFTMHC</sequence>
<gene>
    <name evidence="3" type="ORF">OS493_008810</name>
</gene>
<keyword evidence="2" id="KW-0472">Membrane</keyword>
<dbReference type="GO" id="GO:0016787">
    <property type="term" value="F:hydrolase activity"/>
    <property type="evidence" value="ECO:0007669"/>
    <property type="project" value="InterPro"/>
</dbReference>
<evidence type="ECO:0000313" key="3">
    <source>
        <dbReference type="EMBL" id="KAJ7380358.1"/>
    </source>
</evidence>
<keyword evidence="2" id="KW-1133">Transmembrane helix</keyword>
<dbReference type="Proteomes" id="UP001163046">
    <property type="component" value="Unassembled WGS sequence"/>
</dbReference>
<keyword evidence="4" id="KW-1185">Reference proteome</keyword>